<dbReference type="SUPFAM" id="SSF90123">
    <property type="entry name" value="ABC transporter transmembrane region"/>
    <property type="match status" value="1"/>
</dbReference>
<evidence type="ECO:0000256" key="4">
    <source>
        <dbReference type="ARBA" id="ARBA00022840"/>
    </source>
</evidence>
<keyword evidence="1" id="KW-0813">Transport</keyword>
<feature type="compositionally biased region" description="Low complexity" evidence="7">
    <location>
        <begin position="415"/>
        <end position="426"/>
    </location>
</feature>
<feature type="transmembrane region" description="Helical" evidence="8">
    <location>
        <begin position="351"/>
        <end position="373"/>
    </location>
</feature>
<dbReference type="Gene3D" id="1.20.1560.10">
    <property type="entry name" value="ABC transporter type 1, transmembrane domain"/>
    <property type="match status" value="2"/>
</dbReference>
<feature type="transmembrane region" description="Helical" evidence="8">
    <location>
        <begin position="159"/>
        <end position="177"/>
    </location>
</feature>
<evidence type="ECO:0000313" key="11">
    <source>
        <dbReference type="Proteomes" id="UP001498398"/>
    </source>
</evidence>
<feature type="compositionally biased region" description="Basic and acidic residues" evidence="7">
    <location>
        <begin position="401"/>
        <end position="414"/>
    </location>
</feature>
<feature type="transmembrane region" description="Helical" evidence="8">
    <location>
        <begin position="197"/>
        <end position="217"/>
    </location>
</feature>
<dbReference type="Proteomes" id="UP001498398">
    <property type="component" value="Unassembled WGS sequence"/>
</dbReference>
<reference evidence="10 11" key="1">
    <citation type="submission" date="2024-01" db="EMBL/GenBank/DDBJ databases">
        <title>A draft genome for the cacao thread blight pathogen Marasmiellus scandens.</title>
        <authorList>
            <person name="Baruah I.K."/>
            <person name="Leung J."/>
            <person name="Bukari Y."/>
            <person name="Amoako-Attah I."/>
            <person name="Meinhardt L.W."/>
            <person name="Bailey B.A."/>
            <person name="Cohen S.P."/>
        </authorList>
    </citation>
    <scope>NUCLEOTIDE SEQUENCE [LARGE SCALE GENOMIC DNA]</scope>
    <source>
        <strain evidence="10 11">GH-19</strain>
    </source>
</reference>
<protein>
    <recommendedName>
        <fullName evidence="9">ABC transmembrane type-1 domain-containing protein</fullName>
    </recommendedName>
</protein>
<comment type="caution">
    <text evidence="10">The sequence shown here is derived from an EMBL/GenBank/DDBJ whole genome shotgun (WGS) entry which is preliminary data.</text>
</comment>
<keyword evidence="4" id="KW-0067">ATP-binding</keyword>
<feature type="transmembrane region" description="Helical" evidence="8">
    <location>
        <begin position="532"/>
        <end position="553"/>
    </location>
</feature>
<dbReference type="InterPro" id="IPR050173">
    <property type="entry name" value="ABC_transporter_C-like"/>
</dbReference>
<keyword evidence="5 8" id="KW-1133">Transmembrane helix</keyword>
<evidence type="ECO:0000259" key="9">
    <source>
        <dbReference type="PROSITE" id="PS50929"/>
    </source>
</evidence>
<feature type="compositionally biased region" description="Pro residues" evidence="7">
    <location>
        <begin position="481"/>
        <end position="494"/>
    </location>
</feature>
<evidence type="ECO:0000256" key="1">
    <source>
        <dbReference type="ARBA" id="ARBA00022448"/>
    </source>
</evidence>
<keyword evidence="3" id="KW-0547">Nucleotide-binding</keyword>
<feature type="compositionally biased region" description="Polar residues" evidence="7">
    <location>
        <begin position="427"/>
        <end position="460"/>
    </location>
</feature>
<feature type="transmembrane region" description="Helical" evidence="8">
    <location>
        <begin position="636"/>
        <end position="658"/>
    </location>
</feature>
<evidence type="ECO:0000313" key="10">
    <source>
        <dbReference type="EMBL" id="KAK7466190.1"/>
    </source>
</evidence>
<dbReference type="PANTHER" id="PTHR24223">
    <property type="entry name" value="ATP-BINDING CASSETTE SUB-FAMILY C"/>
    <property type="match status" value="1"/>
</dbReference>
<dbReference type="PROSITE" id="PS50929">
    <property type="entry name" value="ABC_TM1F"/>
    <property type="match status" value="1"/>
</dbReference>
<organism evidence="10 11">
    <name type="scientific">Marasmiellus scandens</name>
    <dbReference type="NCBI Taxonomy" id="2682957"/>
    <lineage>
        <taxon>Eukaryota</taxon>
        <taxon>Fungi</taxon>
        <taxon>Dikarya</taxon>
        <taxon>Basidiomycota</taxon>
        <taxon>Agaricomycotina</taxon>
        <taxon>Agaricomycetes</taxon>
        <taxon>Agaricomycetidae</taxon>
        <taxon>Agaricales</taxon>
        <taxon>Marasmiineae</taxon>
        <taxon>Omphalotaceae</taxon>
        <taxon>Marasmiellus</taxon>
    </lineage>
</organism>
<keyword evidence="6 8" id="KW-0472">Membrane</keyword>
<keyword evidence="11" id="KW-1185">Reference proteome</keyword>
<feature type="transmembrane region" description="Helical" evidence="8">
    <location>
        <begin position="48"/>
        <end position="69"/>
    </location>
</feature>
<feature type="transmembrane region" description="Helical" evidence="8">
    <location>
        <begin position="97"/>
        <end position="120"/>
    </location>
</feature>
<keyword evidence="2 8" id="KW-0812">Transmembrane</keyword>
<dbReference type="Pfam" id="PF00664">
    <property type="entry name" value="ABC_membrane"/>
    <property type="match status" value="1"/>
</dbReference>
<evidence type="ECO:0000256" key="3">
    <source>
        <dbReference type="ARBA" id="ARBA00022741"/>
    </source>
</evidence>
<name>A0ABR1JSK5_9AGAR</name>
<gene>
    <name evidence="10" type="ORF">VKT23_004914</name>
</gene>
<dbReference type="CDD" id="cd18596">
    <property type="entry name" value="ABC_6TM_VMR1_D1_like"/>
    <property type="match status" value="1"/>
</dbReference>
<dbReference type="EMBL" id="JBANRG010000005">
    <property type="protein sequence ID" value="KAK7466190.1"/>
    <property type="molecule type" value="Genomic_DNA"/>
</dbReference>
<evidence type="ECO:0000256" key="6">
    <source>
        <dbReference type="ARBA" id="ARBA00023136"/>
    </source>
</evidence>
<evidence type="ECO:0000256" key="2">
    <source>
        <dbReference type="ARBA" id="ARBA00022692"/>
    </source>
</evidence>
<feature type="region of interest" description="Disordered" evidence="7">
    <location>
        <begin position="401"/>
        <end position="504"/>
    </location>
</feature>
<evidence type="ECO:0000256" key="8">
    <source>
        <dbReference type="SAM" id="Phobius"/>
    </source>
</evidence>
<sequence length="659" mass="73884">MSEQVVLGFRVGRISDVDFSGWSKSLTFPEIGRISSLDSSVWSNSLTFPSYAVVASAALLFLHVSVSIFRNRRREEQPNVSGWSRIRTHVQGLGGRVIFGYMTLRALTSLALFAISLASLVSGSSKHTLPNNISLCLTFGYTSVLTLLSLLTKRRWSSVLIRHVNTIHFVAFVVYAYRDLYPLTLFDQTPQDAAEGSLLWARVGLLTFVAIVIPLVIPRQYIPFNPDKPESPNPEQTASLLSLVLYNFMNPIIFKSWRVSNLQLDREDLPPLSDYDHAANLKTRMFRYLDPMKVKRRNVFFSLMRAFRTDYAVLFTMLILRALSGFSTPIAVKQLLQYVEMKGVGVPTKPWVWIIWLFLGPTIDSLSFEWYIFVATRALVRTEAILTQLVFEHALRIRMKSETNDQSKDKDKQTPTEPTTPRTPTPVSVSQTDSDSENDNATVQAEDTDTQGDGSSTIVATSREPSDGSSSSRSIKKGKQAPPPPPATPTPTPAPATAAADDEKKSKAANLVGRMNNLVTSDLQSIVDARDFGMLVVYTPIQLVLCVIFLYAVLGWSSFVGLGTIIILFPLPGYLAKLVQKVQKAKMKKTDARIETVTETMNVLRMVKMFGWERLMNERIAEKREEELSFIKRMRLLDLATMMTNHIIPLVTMLVTYAT</sequence>
<dbReference type="InterPro" id="IPR036640">
    <property type="entry name" value="ABC1_TM_sf"/>
</dbReference>
<evidence type="ECO:0000256" key="5">
    <source>
        <dbReference type="ARBA" id="ARBA00022989"/>
    </source>
</evidence>
<feature type="transmembrane region" description="Helical" evidence="8">
    <location>
        <begin position="132"/>
        <end position="152"/>
    </location>
</feature>
<feature type="transmembrane region" description="Helical" evidence="8">
    <location>
        <begin position="559"/>
        <end position="579"/>
    </location>
</feature>
<feature type="domain" description="ABC transmembrane type-1" evidence="9">
    <location>
        <begin position="312"/>
        <end position="659"/>
    </location>
</feature>
<dbReference type="InterPro" id="IPR011527">
    <property type="entry name" value="ABC1_TM_dom"/>
</dbReference>
<dbReference type="PANTHER" id="PTHR24223:SF356">
    <property type="entry name" value="ATP-BINDING CASSETTE TRANSPORTER ABC4"/>
    <property type="match status" value="1"/>
</dbReference>
<feature type="transmembrane region" description="Helical" evidence="8">
    <location>
        <begin position="311"/>
        <end position="331"/>
    </location>
</feature>
<proteinExistence type="predicted"/>
<evidence type="ECO:0000256" key="7">
    <source>
        <dbReference type="SAM" id="MobiDB-lite"/>
    </source>
</evidence>
<accession>A0ABR1JSK5</accession>